<feature type="signal peptide" evidence="1">
    <location>
        <begin position="1"/>
        <end position="24"/>
    </location>
</feature>
<gene>
    <name evidence="2" type="ORF">F0L74_17965</name>
</gene>
<dbReference type="AlphaFoldDB" id="A0A5B2VTW3"/>
<feature type="chain" id="PRO_5022735794" evidence="1">
    <location>
        <begin position="25"/>
        <end position="86"/>
    </location>
</feature>
<evidence type="ECO:0000313" key="2">
    <source>
        <dbReference type="EMBL" id="KAA2241752.1"/>
    </source>
</evidence>
<evidence type="ECO:0000313" key="3">
    <source>
        <dbReference type="Proteomes" id="UP000324611"/>
    </source>
</evidence>
<reference evidence="2 3" key="2">
    <citation type="submission" date="2019-09" db="EMBL/GenBank/DDBJ databases">
        <authorList>
            <person name="Jin C."/>
        </authorList>
    </citation>
    <scope>NUCLEOTIDE SEQUENCE [LARGE SCALE GENOMIC DNA]</scope>
    <source>
        <strain evidence="2 3">BN140078</strain>
    </source>
</reference>
<dbReference type="RefSeq" id="WP_149839259.1">
    <property type="nucleotide sequence ID" value="NZ_VUOC01000003.1"/>
</dbReference>
<comment type="caution">
    <text evidence="2">The sequence shown here is derived from an EMBL/GenBank/DDBJ whole genome shotgun (WGS) entry which is preliminary data.</text>
</comment>
<reference evidence="2 3" key="1">
    <citation type="submission" date="2019-09" db="EMBL/GenBank/DDBJ databases">
        <title>Chitinophaga ginsengihumi sp. nov., isolated from soil of ginseng rhizosphere.</title>
        <authorList>
            <person name="Lee J."/>
        </authorList>
    </citation>
    <scope>NUCLEOTIDE SEQUENCE [LARGE SCALE GENOMIC DNA]</scope>
    <source>
        <strain evidence="2 3">BN140078</strain>
    </source>
</reference>
<keyword evidence="1" id="KW-0732">Signal</keyword>
<accession>A0A5B2VTW3</accession>
<name>A0A5B2VTW3_9BACT</name>
<organism evidence="2 3">
    <name type="scientific">Chitinophaga agrisoli</name>
    <dbReference type="NCBI Taxonomy" id="2607653"/>
    <lineage>
        <taxon>Bacteria</taxon>
        <taxon>Pseudomonadati</taxon>
        <taxon>Bacteroidota</taxon>
        <taxon>Chitinophagia</taxon>
        <taxon>Chitinophagales</taxon>
        <taxon>Chitinophagaceae</taxon>
        <taxon>Chitinophaga</taxon>
    </lineage>
</organism>
<proteinExistence type="predicted"/>
<sequence>MKKRVLSLAFIIAATLTASFITKANTKVFAVRFMDNVAPGACQLGSSLPSVCVAITLDEICQLVQGGLTRTWYQGTTCVIPYYKMP</sequence>
<evidence type="ECO:0000256" key="1">
    <source>
        <dbReference type="SAM" id="SignalP"/>
    </source>
</evidence>
<protein>
    <submittedName>
        <fullName evidence="2">Uncharacterized protein</fullName>
    </submittedName>
</protein>
<dbReference type="EMBL" id="VUOC01000003">
    <property type="protein sequence ID" value="KAA2241752.1"/>
    <property type="molecule type" value="Genomic_DNA"/>
</dbReference>
<keyword evidence="3" id="KW-1185">Reference proteome</keyword>
<dbReference type="Proteomes" id="UP000324611">
    <property type="component" value="Unassembled WGS sequence"/>
</dbReference>